<keyword evidence="1" id="KW-0812">Transmembrane</keyword>
<gene>
    <name evidence="2" type="ORF">BSR29_05530</name>
</gene>
<feature type="transmembrane region" description="Helical" evidence="1">
    <location>
        <begin position="73"/>
        <end position="93"/>
    </location>
</feature>
<proteinExistence type="predicted"/>
<keyword evidence="3" id="KW-1185">Reference proteome</keyword>
<evidence type="ECO:0000256" key="1">
    <source>
        <dbReference type="SAM" id="Phobius"/>
    </source>
</evidence>
<name>A0A1Q5PLL3_9ACTO</name>
<sequence>MSVRYCPIHYPDTRGIINYRIRNTLRYQFRMRLRPFEKYRYDQSIPKEGEEAPNNCLCYQHYLEIKYYSLAAFYFWLIAILSLIALGIGLFYFSPRRWESTQENVGFIILLLMLFLIPLNFVHWFKSDPNLQIELHSDKLKIEASIDKTLFGYPAIDTTLCAPWDEVKRILIETKPKPHILVSTSGRDHGFKVSRESIQIPERQVTAIGIETLHRLLLAVHTTGSSSLNQAYQEQHGEKPLSWQKILKNLAEETDPGVAFLPR</sequence>
<dbReference type="EMBL" id="MQSV01000003">
    <property type="protein sequence ID" value="OKL47942.1"/>
    <property type="molecule type" value="Genomic_DNA"/>
</dbReference>
<dbReference type="AlphaFoldDB" id="A0A1Q5PLL3"/>
<feature type="transmembrane region" description="Helical" evidence="1">
    <location>
        <begin position="105"/>
        <end position="125"/>
    </location>
</feature>
<organism evidence="2 3">
    <name type="scientific">Boudabousia liubingyangii</name>
    <dbReference type="NCBI Taxonomy" id="1921764"/>
    <lineage>
        <taxon>Bacteria</taxon>
        <taxon>Bacillati</taxon>
        <taxon>Actinomycetota</taxon>
        <taxon>Actinomycetes</taxon>
        <taxon>Actinomycetales</taxon>
        <taxon>Actinomycetaceae</taxon>
        <taxon>Boudabousia</taxon>
    </lineage>
</organism>
<evidence type="ECO:0000313" key="2">
    <source>
        <dbReference type="EMBL" id="OKL47942.1"/>
    </source>
</evidence>
<keyword evidence="1" id="KW-1133">Transmembrane helix</keyword>
<protein>
    <submittedName>
        <fullName evidence="2">Uncharacterized protein</fullName>
    </submittedName>
</protein>
<accession>A0A1Q5PLL3</accession>
<evidence type="ECO:0000313" key="3">
    <source>
        <dbReference type="Proteomes" id="UP000186785"/>
    </source>
</evidence>
<reference evidence="2 3" key="1">
    <citation type="submission" date="2016-11" db="EMBL/GenBank/DDBJ databases">
        <title>Actinomyces gypaetusis sp. nov. isolated from the vulture Gypaetus barbatus in Qinghai Tibet Plateau China.</title>
        <authorList>
            <person name="Meng X."/>
        </authorList>
    </citation>
    <scope>NUCLEOTIDE SEQUENCE [LARGE SCALE GENOMIC DNA]</scope>
    <source>
        <strain evidence="2 3">VUL4_2</strain>
    </source>
</reference>
<keyword evidence="1" id="KW-0472">Membrane</keyword>
<dbReference type="Proteomes" id="UP000186785">
    <property type="component" value="Unassembled WGS sequence"/>
</dbReference>
<comment type="caution">
    <text evidence="2">The sequence shown here is derived from an EMBL/GenBank/DDBJ whole genome shotgun (WGS) entry which is preliminary data.</text>
</comment>
<dbReference type="STRING" id="1921764.BSR28_05875"/>